<feature type="transmembrane region" description="Helical" evidence="8">
    <location>
        <begin position="168"/>
        <end position="191"/>
    </location>
</feature>
<dbReference type="PANTHER" id="PTHR10846:SF2">
    <property type="entry name" value="RE48874P"/>
    <property type="match status" value="1"/>
</dbReference>
<gene>
    <name evidence="11" type="ORF">NQ317_005493</name>
</gene>
<comment type="caution">
    <text evidence="11">The sequence shown here is derived from an EMBL/GenBank/DDBJ whole genome shotgun (WGS) entry which is preliminary data.</text>
</comment>
<keyword evidence="7 8" id="KW-0472">Membrane</keyword>
<feature type="domain" description="Sodium/calcium exchanger membrane region" evidence="10">
    <location>
        <begin position="105"/>
        <end position="245"/>
    </location>
</feature>
<dbReference type="PANTHER" id="PTHR10846">
    <property type="entry name" value="SODIUM/POTASSIUM/CALCIUM EXCHANGER"/>
    <property type="match status" value="1"/>
</dbReference>
<evidence type="ECO:0000313" key="11">
    <source>
        <dbReference type="EMBL" id="KAJ8981096.1"/>
    </source>
</evidence>
<keyword evidence="4" id="KW-0109">Calcium transport</keyword>
<dbReference type="InterPro" id="IPR004481">
    <property type="entry name" value="K/Na/Ca-exchanger"/>
</dbReference>
<dbReference type="InterPro" id="IPR004837">
    <property type="entry name" value="NaCa_Exmemb"/>
</dbReference>
<keyword evidence="4" id="KW-0813">Transport</keyword>
<keyword evidence="3" id="KW-0050">Antiport</keyword>
<reference evidence="11" key="1">
    <citation type="journal article" date="2023" name="Insect Mol. Biol.">
        <title>Genome sequencing provides insights into the evolution of gene families encoding plant cell wall-degrading enzymes in longhorned beetles.</title>
        <authorList>
            <person name="Shin N.R."/>
            <person name="Okamura Y."/>
            <person name="Kirsch R."/>
            <person name="Pauchet Y."/>
        </authorList>
    </citation>
    <scope>NUCLEOTIDE SEQUENCE</scope>
    <source>
        <strain evidence="11">MMC_N1</strain>
    </source>
</reference>
<dbReference type="Pfam" id="PF01699">
    <property type="entry name" value="Na_Ca_ex"/>
    <property type="match status" value="1"/>
</dbReference>
<comment type="similarity">
    <text evidence="2">Belongs to the Ca(2+):cation antiporter (CaCA) (TC 2.A.19) family. SLC24A subfamily.</text>
</comment>
<keyword evidence="4" id="KW-0106">Calcium</keyword>
<dbReference type="EMBL" id="JAPWTJ010000203">
    <property type="protein sequence ID" value="KAJ8981096.1"/>
    <property type="molecule type" value="Genomic_DNA"/>
</dbReference>
<evidence type="ECO:0000256" key="4">
    <source>
        <dbReference type="ARBA" id="ARBA00022568"/>
    </source>
</evidence>
<dbReference type="Proteomes" id="UP001162164">
    <property type="component" value="Unassembled WGS sequence"/>
</dbReference>
<organism evidence="11 12">
    <name type="scientific">Molorchus minor</name>
    <dbReference type="NCBI Taxonomy" id="1323400"/>
    <lineage>
        <taxon>Eukaryota</taxon>
        <taxon>Metazoa</taxon>
        <taxon>Ecdysozoa</taxon>
        <taxon>Arthropoda</taxon>
        <taxon>Hexapoda</taxon>
        <taxon>Insecta</taxon>
        <taxon>Pterygota</taxon>
        <taxon>Neoptera</taxon>
        <taxon>Endopterygota</taxon>
        <taxon>Coleoptera</taxon>
        <taxon>Polyphaga</taxon>
        <taxon>Cucujiformia</taxon>
        <taxon>Chrysomeloidea</taxon>
        <taxon>Cerambycidae</taxon>
        <taxon>Lamiinae</taxon>
        <taxon>Monochamini</taxon>
        <taxon>Molorchus</taxon>
    </lineage>
</organism>
<evidence type="ECO:0000256" key="3">
    <source>
        <dbReference type="ARBA" id="ARBA00022449"/>
    </source>
</evidence>
<keyword evidence="9" id="KW-0732">Signal</keyword>
<evidence type="ECO:0000256" key="7">
    <source>
        <dbReference type="ARBA" id="ARBA00023136"/>
    </source>
</evidence>
<dbReference type="InterPro" id="IPR044880">
    <property type="entry name" value="NCX_ion-bd_dom_sf"/>
</dbReference>
<name>A0ABQ9JS37_9CUCU</name>
<keyword evidence="6 8" id="KW-1133">Transmembrane helix</keyword>
<feature type="transmembrane region" description="Helical" evidence="8">
    <location>
        <begin position="226"/>
        <end position="246"/>
    </location>
</feature>
<evidence type="ECO:0000259" key="10">
    <source>
        <dbReference type="Pfam" id="PF01699"/>
    </source>
</evidence>
<feature type="chain" id="PRO_5045834396" description="Sodium/calcium exchanger membrane region domain-containing protein" evidence="9">
    <location>
        <begin position="19"/>
        <end position="365"/>
    </location>
</feature>
<evidence type="ECO:0000256" key="8">
    <source>
        <dbReference type="SAM" id="Phobius"/>
    </source>
</evidence>
<evidence type="ECO:0000256" key="2">
    <source>
        <dbReference type="ARBA" id="ARBA00005364"/>
    </source>
</evidence>
<keyword evidence="12" id="KW-1185">Reference proteome</keyword>
<dbReference type="PROSITE" id="PS51257">
    <property type="entry name" value="PROKAR_LIPOPROTEIN"/>
    <property type="match status" value="1"/>
</dbReference>
<evidence type="ECO:0000256" key="1">
    <source>
        <dbReference type="ARBA" id="ARBA00004141"/>
    </source>
</evidence>
<dbReference type="Gene3D" id="1.20.1420.30">
    <property type="entry name" value="NCX, central ion-binding region"/>
    <property type="match status" value="1"/>
</dbReference>
<keyword evidence="5 8" id="KW-0812">Transmembrane</keyword>
<accession>A0ABQ9JS37</accession>
<feature type="signal peptide" evidence="9">
    <location>
        <begin position="1"/>
        <end position="18"/>
    </location>
</feature>
<proteinExistence type="inferred from homology"/>
<evidence type="ECO:0000256" key="6">
    <source>
        <dbReference type="ARBA" id="ARBA00022989"/>
    </source>
</evidence>
<protein>
    <recommendedName>
        <fullName evidence="10">Sodium/calcium exchanger membrane region domain-containing protein</fullName>
    </recommendedName>
</protein>
<sequence>MKFVAIIFIVTNIVFVSCWQSSEVRVIKIVPTNDSQLDINIEKNTTYEHSTVNHYLKHRTFIPFARPLKDDPDNLTDECSGSSDDFPDFLSEDILRKGGIILCFLVGVYCFTLLALVCDGYFLPCVETTCDIFHLTPDVTAATFMSVATSTPELFTNIIGTFVTESDIGIGTIVGSSLYNALGVAAIGGLAAPYPLQLDWWPLTRDVCIYTLAVSMLVVITWDGLIFWYEALVLFIAYFIYFSVMFQNHRISRWVKSHFEKDKVVEFQKEEEKEKHDGRVSSISANGKDYLEETKKSGYDNQHEKDIKELDAIDEKETRKEHVPCPRRKFQNKVPLLLHLAHSYLSKVHHSQHESLSQIIPSYFF</sequence>
<evidence type="ECO:0000256" key="5">
    <source>
        <dbReference type="ARBA" id="ARBA00022692"/>
    </source>
</evidence>
<evidence type="ECO:0000256" key="9">
    <source>
        <dbReference type="SAM" id="SignalP"/>
    </source>
</evidence>
<keyword evidence="4" id="KW-0406">Ion transport</keyword>
<feature type="transmembrane region" description="Helical" evidence="8">
    <location>
        <begin position="100"/>
        <end position="123"/>
    </location>
</feature>
<evidence type="ECO:0000313" key="12">
    <source>
        <dbReference type="Proteomes" id="UP001162164"/>
    </source>
</evidence>
<comment type="subcellular location">
    <subcellularLocation>
        <location evidence="1">Membrane</location>
        <topology evidence="1">Multi-pass membrane protein</topology>
    </subcellularLocation>
</comment>